<evidence type="ECO:0000259" key="1">
    <source>
        <dbReference type="Pfam" id="PF13280"/>
    </source>
</evidence>
<evidence type="ECO:0000313" key="4">
    <source>
        <dbReference type="Proteomes" id="UP000176700"/>
    </source>
</evidence>
<dbReference type="InterPro" id="IPR038720">
    <property type="entry name" value="YprB_RNase_H-like_dom"/>
</dbReference>
<gene>
    <name evidence="3" type="ORF">A2W41_00640</name>
</gene>
<sequence>MSKEVVFDLETEKSFDEVGGRGNVHLLGVTVVGVYDYNSDTYRVFEKEDFKALADFFKGASRIIGFNVRAFDVPVLAPHVDFNVFTLPLLDLMDDVEKSAGFRVSLDNLSKATIGSCKSGHGLDAIQWWREGRKDEVKKYCLQDVRLTRDLYEFGKKEGYVFFESRTTGARSKLPVSWKPAAAEDVLSVLQNGFLKRKTVAISYLSAAGASSTERLVDIYAINQRTFEGYCHLRSARRIFTIDGVTSAKITDNTYKIQEDVQQRLIS</sequence>
<dbReference type="SUPFAM" id="SSF53098">
    <property type="entry name" value="Ribonuclease H-like"/>
    <property type="match status" value="1"/>
</dbReference>
<dbReference type="Proteomes" id="UP000176700">
    <property type="component" value="Unassembled WGS sequence"/>
</dbReference>
<dbReference type="EMBL" id="MHNI01000013">
    <property type="protein sequence ID" value="OGZ42810.1"/>
    <property type="molecule type" value="Genomic_DNA"/>
</dbReference>
<dbReference type="InterPro" id="IPR012337">
    <property type="entry name" value="RNaseH-like_sf"/>
</dbReference>
<proteinExistence type="predicted"/>
<dbReference type="InterPro" id="IPR026881">
    <property type="entry name" value="WYL_dom"/>
</dbReference>
<feature type="domain" description="WYL" evidence="1">
    <location>
        <begin position="185"/>
        <end position="249"/>
    </location>
</feature>
<protein>
    <submittedName>
        <fullName evidence="3">Uncharacterized protein</fullName>
    </submittedName>
</protein>
<comment type="caution">
    <text evidence="3">The sequence shown here is derived from an EMBL/GenBank/DDBJ whole genome shotgun (WGS) entry which is preliminary data.</text>
</comment>
<dbReference type="Pfam" id="PF13482">
    <property type="entry name" value="RNase_H_2"/>
    <property type="match status" value="1"/>
</dbReference>
<feature type="domain" description="YprB ribonuclease H-like" evidence="2">
    <location>
        <begin position="29"/>
        <end position="153"/>
    </location>
</feature>
<reference evidence="3 4" key="1">
    <citation type="journal article" date="2016" name="Nat. Commun.">
        <title>Thousands of microbial genomes shed light on interconnected biogeochemical processes in an aquifer system.</title>
        <authorList>
            <person name="Anantharaman K."/>
            <person name="Brown C.T."/>
            <person name="Hug L.A."/>
            <person name="Sharon I."/>
            <person name="Castelle C.J."/>
            <person name="Probst A.J."/>
            <person name="Thomas B.C."/>
            <person name="Singh A."/>
            <person name="Wilkins M.J."/>
            <person name="Karaoz U."/>
            <person name="Brodie E.L."/>
            <person name="Williams K.H."/>
            <person name="Hubbard S.S."/>
            <person name="Banfield J.F."/>
        </authorList>
    </citation>
    <scope>NUCLEOTIDE SEQUENCE [LARGE SCALE GENOMIC DNA]</scope>
</reference>
<accession>A0A1G2FYX3</accession>
<dbReference type="Gene3D" id="3.30.420.10">
    <property type="entry name" value="Ribonuclease H-like superfamily/Ribonuclease H"/>
    <property type="match status" value="1"/>
</dbReference>
<name>A0A1G2FYX3_9BACT</name>
<dbReference type="InterPro" id="IPR036397">
    <property type="entry name" value="RNaseH_sf"/>
</dbReference>
<dbReference type="PROSITE" id="PS52050">
    <property type="entry name" value="WYL"/>
    <property type="match status" value="1"/>
</dbReference>
<evidence type="ECO:0000313" key="3">
    <source>
        <dbReference type="EMBL" id="OGZ42810.1"/>
    </source>
</evidence>
<dbReference type="GO" id="GO:0003676">
    <property type="term" value="F:nucleic acid binding"/>
    <property type="evidence" value="ECO:0007669"/>
    <property type="project" value="InterPro"/>
</dbReference>
<evidence type="ECO:0000259" key="2">
    <source>
        <dbReference type="Pfam" id="PF13482"/>
    </source>
</evidence>
<dbReference type="AlphaFoldDB" id="A0A1G2FYX3"/>
<dbReference type="Pfam" id="PF13280">
    <property type="entry name" value="WYL"/>
    <property type="match status" value="1"/>
</dbReference>
<organism evidence="3 4">
    <name type="scientific">Candidatus Ryanbacteria bacterium RIFCSPHIGHO2_01_45_13</name>
    <dbReference type="NCBI Taxonomy" id="1802112"/>
    <lineage>
        <taxon>Bacteria</taxon>
        <taxon>Candidatus Ryaniibacteriota</taxon>
    </lineage>
</organism>